<proteinExistence type="predicted"/>
<reference evidence="3 4" key="1">
    <citation type="submission" date="2016-10" db="EMBL/GenBank/DDBJ databases">
        <authorList>
            <person name="de Groot N.N."/>
        </authorList>
    </citation>
    <scope>NUCLEOTIDE SEQUENCE [LARGE SCALE GENOMIC DNA]</scope>
    <source>
        <strain evidence="3 4">DSM 18684</strain>
    </source>
</reference>
<organism evidence="3 4">
    <name type="scientific">Pedobacter insulae</name>
    <dbReference type="NCBI Taxonomy" id="414048"/>
    <lineage>
        <taxon>Bacteria</taxon>
        <taxon>Pseudomonadati</taxon>
        <taxon>Bacteroidota</taxon>
        <taxon>Sphingobacteriia</taxon>
        <taxon>Sphingobacteriales</taxon>
        <taxon>Sphingobacteriaceae</taxon>
        <taxon>Pedobacter</taxon>
    </lineage>
</organism>
<dbReference type="STRING" id="414048.SAMN04489864_10329"/>
<dbReference type="Proteomes" id="UP000199666">
    <property type="component" value="Unassembled WGS sequence"/>
</dbReference>
<keyword evidence="1" id="KW-0812">Transmembrane</keyword>
<feature type="transmembrane region" description="Helical" evidence="1">
    <location>
        <begin position="50"/>
        <end position="69"/>
    </location>
</feature>
<dbReference type="Pfam" id="PF04397">
    <property type="entry name" value="LytTR"/>
    <property type="match status" value="1"/>
</dbReference>
<evidence type="ECO:0000256" key="1">
    <source>
        <dbReference type="SAM" id="Phobius"/>
    </source>
</evidence>
<gene>
    <name evidence="3" type="ORF">SAMN04489864_10329</name>
</gene>
<dbReference type="SMART" id="SM00850">
    <property type="entry name" value="LytTR"/>
    <property type="match status" value="1"/>
</dbReference>
<keyword evidence="1" id="KW-0472">Membrane</keyword>
<keyword evidence="1" id="KW-1133">Transmembrane helix</keyword>
<name>A0A1I2VGC1_9SPHI</name>
<feature type="transmembrane region" description="Helical" evidence="1">
    <location>
        <begin position="89"/>
        <end position="107"/>
    </location>
</feature>
<dbReference type="EMBL" id="FOPP01000003">
    <property type="protein sequence ID" value="SFG88375.1"/>
    <property type="molecule type" value="Genomic_DNA"/>
</dbReference>
<protein>
    <submittedName>
        <fullName evidence="3">LytTr DNA-binding domain-containing protein</fullName>
    </submittedName>
</protein>
<dbReference type="OrthoDB" id="2168082at2"/>
<keyword evidence="3" id="KW-0238">DNA-binding</keyword>
<evidence type="ECO:0000313" key="4">
    <source>
        <dbReference type="Proteomes" id="UP000199666"/>
    </source>
</evidence>
<dbReference type="GO" id="GO:0003677">
    <property type="term" value="F:DNA binding"/>
    <property type="evidence" value="ECO:0007669"/>
    <property type="project" value="UniProtKB-KW"/>
</dbReference>
<accession>A0A1I2VGC1</accession>
<feature type="domain" description="HTH LytTR-type" evidence="2">
    <location>
        <begin position="171"/>
        <end position="270"/>
    </location>
</feature>
<feature type="transmembrane region" description="Helical" evidence="1">
    <location>
        <begin position="12"/>
        <end position="30"/>
    </location>
</feature>
<dbReference type="AlphaFoldDB" id="A0A1I2VGC1"/>
<dbReference type="InterPro" id="IPR007492">
    <property type="entry name" value="LytTR_DNA-bd_dom"/>
</dbReference>
<feature type="transmembrane region" description="Helical" evidence="1">
    <location>
        <begin position="119"/>
        <end position="141"/>
    </location>
</feature>
<keyword evidence="4" id="KW-1185">Reference proteome</keyword>
<evidence type="ECO:0000313" key="3">
    <source>
        <dbReference type="EMBL" id="SFG88375.1"/>
    </source>
</evidence>
<evidence type="ECO:0000259" key="2">
    <source>
        <dbReference type="SMART" id="SM00850"/>
    </source>
</evidence>
<sequence length="282" mass="32840">MHMAFKLTKERISTVFFKWIFWMPGMLFYIHLLLSIRSSTAFLDNIKKPFIYVFILLLALCWIINRVTIYLNKHEPILPNHFKRIVKQLLFGILLPLGSALALIAAYDSLIDEDTIQITFLLKELCLTAFFLYFFNGIYILHALDKQVSIAHEEQTKDRLFNDRFLVYRKGYYAPINLIEIAMVYQSEGINWVLTFEGESYISSLSFKEANSILKSQYFFEINRTQTIHKDVIEKFRSGSFGSIELTLRVHAIKTTVSKGRAANFRKWLKRAAIPLAVGISK</sequence>